<dbReference type="Gene3D" id="3.40.1280.10">
    <property type="match status" value="1"/>
</dbReference>
<dbReference type="Pfam" id="PF20260">
    <property type="entry name" value="PUA_4"/>
    <property type="match status" value="1"/>
</dbReference>
<dbReference type="InterPro" id="IPR046886">
    <property type="entry name" value="RsmE_MTase_dom"/>
</dbReference>
<evidence type="ECO:0000259" key="14">
    <source>
        <dbReference type="Pfam" id="PF20260"/>
    </source>
</evidence>
<dbReference type="PANTHER" id="PTHR30027">
    <property type="entry name" value="RIBOSOMAL RNA SMALL SUBUNIT METHYLTRANSFERASE E"/>
    <property type="match status" value="1"/>
</dbReference>
<reference evidence="15 16" key="1">
    <citation type="submission" date="2018-05" db="EMBL/GenBank/DDBJ databases">
        <title>Nocardioides silvaticus genome.</title>
        <authorList>
            <person name="Li C."/>
            <person name="Wang G."/>
        </authorList>
    </citation>
    <scope>NUCLEOTIDE SEQUENCE [LARGE SCALE GENOMIC DNA]</scope>
    <source>
        <strain evidence="15 16">CCTCC AB 2018079</strain>
    </source>
</reference>
<dbReference type="PANTHER" id="PTHR30027:SF3">
    <property type="entry name" value="16S RRNA (URACIL(1498)-N(3))-METHYLTRANSFERASE"/>
    <property type="match status" value="1"/>
</dbReference>
<organism evidence="15 16">
    <name type="scientific">Nocardioides silvaticus</name>
    <dbReference type="NCBI Taxonomy" id="2201891"/>
    <lineage>
        <taxon>Bacteria</taxon>
        <taxon>Bacillati</taxon>
        <taxon>Actinomycetota</taxon>
        <taxon>Actinomycetes</taxon>
        <taxon>Propionibacteriales</taxon>
        <taxon>Nocardioidaceae</taxon>
        <taxon>Nocardioides</taxon>
    </lineage>
</organism>
<evidence type="ECO:0000256" key="11">
    <source>
        <dbReference type="ARBA" id="ARBA00047944"/>
    </source>
</evidence>
<keyword evidence="6 12" id="KW-0698">rRNA processing</keyword>
<dbReference type="EC" id="2.1.1.193" evidence="3 12"/>
<dbReference type="InterPro" id="IPR015947">
    <property type="entry name" value="PUA-like_sf"/>
</dbReference>
<evidence type="ECO:0000256" key="3">
    <source>
        <dbReference type="ARBA" id="ARBA00012328"/>
    </source>
</evidence>
<dbReference type="CDD" id="cd18084">
    <property type="entry name" value="RsmE-like"/>
    <property type="match status" value="1"/>
</dbReference>
<dbReference type="NCBIfam" id="TIGR00046">
    <property type="entry name" value="RsmE family RNA methyltransferase"/>
    <property type="match status" value="1"/>
</dbReference>
<evidence type="ECO:0000256" key="1">
    <source>
        <dbReference type="ARBA" id="ARBA00004496"/>
    </source>
</evidence>
<gene>
    <name evidence="15" type="ORF">DJ010_16735</name>
</gene>
<feature type="domain" description="Ribosomal RNA small subunit methyltransferase E methyltransferase" evidence="13">
    <location>
        <begin position="78"/>
        <end position="238"/>
    </location>
</feature>
<comment type="catalytic activity">
    <reaction evidence="11 12">
        <text>uridine(1498) in 16S rRNA + S-adenosyl-L-methionine = N(3)-methyluridine(1498) in 16S rRNA + S-adenosyl-L-homocysteine + H(+)</text>
        <dbReference type="Rhea" id="RHEA:42920"/>
        <dbReference type="Rhea" id="RHEA-COMP:10283"/>
        <dbReference type="Rhea" id="RHEA-COMP:10284"/>
        <dbReference type="ChEBI" id="CHEBI:15378"/>
        <dbReference type="ChEBI" id="CHEBI:57856"/>
        <dbReference type="ChEBI" id="CHEBI:59789"/>
        <dbReference type="ChEBI" id="CHEBI:65315"/>
        <dbReference type="ChEBI" id="CHEBI:74502"/>
        <dbReference type="EC" id="2.1.1.193"/>
    </reaction>
</comment>
<dbReference type="FunFam" id="3.40.1280.10:FF:000023">
    <property type="entry name" value="Ribosomal RNA small subunit methyltransferase E"/>
    <property type="match status" value="1"/>
</dbReference>
<dbReference type="SUPFAM" id="SSF88697">
    <property type="entry name" value="PUA domain-like"/>
    <property type="match status" value="1"/>
</dbReference>
<dbReference type="SUPFAM" id="SSF75217">
    <property type="entry name" value="alpha/beta knot"/>
    <property type="match status" value="1"/>
</dbReference>
<dbReference type="InterPro" id="IPR006700">
    <property type="entry name" value="RsmE"/>
</dbReference>
<comment type="subcellular location">
    <subcellularLocation>
        <location evidence="1 12">Cytoplasm</location>
    </subcellularLocation>
</comment>
<evidence type="ECO:0000256" key="12">
    <source>
        <dbReference type="PIRNR" id="PIRNR015601"/>
    </source>
</evidence>
<evidence type="ECO:0000256" key="10">
    <source>
        <dbReference type="ARBA" id="ARBA00025699"/>
    </source>
</evidence>
<dbReference type="Pfam" id="PF04452">
    <property type="entry name" value="Methyltrans_RNA"/>
    <property type="match status" value="1"/>
</dbReference>
<keyword evidence="5 12" id="KW-0963">Cytoplasm</keyword>
<proteinExistence type="inferred from homology"/>
<accession>A0A316TPP7</accession>
<sequence>MTLPQHLVPSLAGVTTGSTVTVEGDEAHHAVVVRRLRVGEQVTLADGTGSVVVGEVSATTKRAFDVTVTAVREVAEPTPAVTVVQALPKGERGELAVEVLTEIGASRIVPWAAARSVAVWKGERAAKSHAKWQSTAREAAKQARRAWHPVVPPLATTAEVAGLVRSADLAVVLHEEAAEPLGAIAVPDVGDILVVVGPEGGLTEEEVGLFVAEGAVAVRLGEEVLRTSTAGVAAVAALLSRTGRWGA</sequence>
<dbReference type="PIRSF" id="PIRSF015601">
    <property type="entry name" value="MTase_slr0722"/>
    <property type="match status" value="1"/>
</dbReference>
<dbReference type="InterPro" id="IPR029028">
    <property type="entry name" value="Alpha/beta_knot_MTases"/>
</dbReference>
<evidence type="ECO:0000256" key="5">
    <source>
        <dbReference type="ARBA" id="ARBA00022490"/>
    </source>
</evidence>
<evidence type="ECO:0000256" key="6">
    <source>
        <dbReference type="ARBA" id="ARBA00022552"/>
    </source>
</evidence>
<feature type="domain" description="Ribosomal RNA small subunit methyltransferase E PUA-like" evidence="14">
    <location>
        <begin position="23"/>
        <end position="68"/>
    </location>
</feature>
<keyword evidence="8 12" id="KW-0808">Transferase</keyword>
<evidence type="ECO:0000313" key="15">
    <source>
        <dbReference type="EMBL" id="PWN01686.1"/>
    </source>
</evidence>
<evidence type="ECO:0000256" key="2">
    <source>
        <dbReference type="ARBA" id="ARBA00005528"/>
    </source>
</evidence>
<comment type="caution">
    <text evidence="15">The sequence shown here is derived from an EMBL/GenBank/DDBJ whole genome shotgun (WGS) entry which is preliminary data.</text>
</comment>
<keyword evidence="9 12" id="KW-0949">S-adenosyl-L-methionine</keyword>
<dbReference type="Proteomes" id="UP000245507">
    <property type="component" value="Unassembled WGS sequence"/>
</dbReference>
<dbReference type="GO" id="GO:0005737">
    <property type="term" value="C:cytoplasm"/>
    <property type="evidence" value="ECO:0007669"/>
    <property type="project" value="UniProtKB-SubCell"/>
</dbReference>
<keyword evidence="7 12" id="KW-0489">Methyltransferase</keyword>
<dbReference type="AlphaFoldDB" id="A0A316TPP7"/>
<comment type="similarity">
    <text evidence="2 12">Belongs to the RNA methyltransferase RsmE family.</text>
</comment>
<dbReference type="OrthoDB" id="9808126at2"/>
<dbReference type="InterPro" id="IPR029026">
    <property type="entry name" value="tRNA_m1G_MTases_N"/>
</dbReference>
<dbReference type="GO" id="GO:0070042">
    <property type="term" value="F:rRNA (uridine-N3-)-methyltransferase activity"/>
    <property type="evidence" value="ECO:0007669"/>
    <property type="project" value="TreeGrafter"/>
</dbReference>
<evidence type="ECO:0000313" key="16">
    <source>
        <dbReference type="Proteomes" id="UP000245507"/>
    </source>
</evidence>
<dbReference type="NCBIfam" id="NF008693">
    <property type="entry name" value="PRK11713.2-3"/>
    <property type="match status" value="1"/>
</dbReference>
<keyword evidence="16" id="KW-1185">Reference proteome</keyword>
<name>A0A316TPP7_9ACTN</name>
<dbReference type="EMBL" id="QGDD01000008">
    <property type="protein sequence ID" value="PWN01686.1"/>
    <property type="molecule type" value="Genomic_DNA"/>
</dbReference>
<evidence type="ECO:0000256" key="9">
    <source>
        <dbReference type="ARBA" id="ARBA00022691"/>
    </source>
</evidence>
<dbReference type="GO" id="GO:0070475">
    <property type="term" value="P:rRNA base methylation"/>
    <property type="evidence" value="ECO:0007669"/>
    <property type="project" value="TreeGrafter"/>
</dbReference>
<dbReference type="Gene3D" id="2.40.240.20">
    <property type="entry name" value="Hypothetical PUA domain-like, domain 1"/>
    <property type="match status" value="1"/>
</dbReference>
<evidence type="ECO:0000256" key="7">
    <source>
        <dbReference type="ARBA" id="ARBA00022603"/>
    </source>
</evidence>
<evidence type="ECO:0000259" key="13">
    <source>
        <dbReference type="Pfam" id="PF04452"/>
    </source>
</evidence>
<protein>
    <recommendedName>
        <fullName evidence="4 12">Ribosomal RNA small subunit methyltransferase E</fullName>
        <ecNumber evidence="3 12">2.1.1.193</ecNumber>
    </recommendedName>
</protein>
<comment type="function">
    <text evidence="10 12">Specifically methylates the N3 position of the uracil ring of uridine 1498 (m3U1498) in 16S rRNA. Acts on the fully assembled 30S ribosomal subunit.</text>
</comment>
<dbReference type="InterPro" id="IPR046887">
    <property type="entry name" value="RsmE_PUA-like"/>
</dbReference>
<evidence type="ECO:0000256" key="8">
    <source>
        <dbReference type="ARBA" id="ARBA00022679"/>
    </source>
</evidence>
<evidence type="ECO:0000256" key="4">
    <source>
        <dbReference type="ARBA" id="ARBA00013673"/>
    </source>
</evidence>
<dbReference type="RefSeq" id="WP_109695860.1">
    <property type="nucleotide sequence ID" value="NZ_QGDD01000008.1"/>
</dbReference>